<sequence length="92" mass="9334">MGGFANTPVGEVWPNLPWSAIASIGPRGQTRAIGTFAPSARPRRKPGPLRAYGSPFNPSAPTSSPPVPPPPGCRGWAGSGVSSVSAVADQRG</sequence>
<gene>
    <name evidence="2" type="ORF">BZL30_7086</name>
</gene>
<evidence type="ECO:0000313" key="3">
    <source>
        <dbReference type="Proteomes" id="UP000189229"/>
    </source>
</evidence>
<dbReference type="AlphaFoldDB" id="A0A1V3WPG2"/>
<comment type="caution">
    <text evidence="2">The sequence shown here is derived from an EMBL/GenBank/DDBJ whole genome shotgun (WGS) entry which is preliminary data.</text>
</comment>
<organism evidence="2 3">
    <name type="scientific">Mycobacterium kansasii</name>
    <dbReference type="NCBI Taxonomy" id="1768"/>
    <lineage>
        <taxon>Bacteria</taxon>
        <taxon>Bacillati</taxon>
        <taxon>Actinomycetota</taxon>
        <taxon>Actinomycetes</taxon>
        <taxon>Mycobacteriales</taxon>
        <taxon>Mycobacteriaceae</taxon>
        <taxon>Mycobacterium</taxon>
    </lineage>
</organism>
<proteinExistence type="predicted"/>
<reference evidence="2 3" key="1">
    <citation type="submission" date="2017-02" db="EMBL/GenBank/DDBJ databases">
        <title>Complete genome sequences of Mycobacterium kansasii strains isolated from rhesus macaques.</title>
        <authorList>
            <person name="Panda A."/>
            <person name="Nagaraj S."/>
            <person name="Zhao X."/>
            <person name="Tettelin H."/>
            <person name="Detolla L.J."/>
        </authorList>
    </citation>
    <scope>NUCLEOTIDE SEQUENCE [LARGE SCALE GENOMIC DNA]</scope>
    <source>
        <strain evidence="2 3">11-3813</strain>
    </source>
</reference>
<feature type="region of interest" description="Disordered" evidence="1">
    <location>
        <begin position="25"/>
        <end position="92"/>
    </location>
</feature>
<name>A0A1V3WPG2_MYCKA</name>
<dbReference type="EMBL" id="MVBM01000007">
    <property type="protein sequence ID" value="OOK68857.1"/>
    <property type="molecule type" value="Genomic_DNA"/>
</dbReference>
<feature type="compositionally biased region" description="Pro residues" evidence="1">
    <location>
        <begin position="63"/>
        <end position="72"/>
    </location>
</feature>
<evidence type="ECO:0000256" key="1">
    <source>
        <dbReference type="SAM" id="MobiDB-lite"/>
    </source>
</evidence>
<evidence type="ECO:0000313" key="2">
    <source>
        <dbReference type="EMBL" id="OOK68857.1"/>
    </source>
</evidence>
<feature type="compositionally biased region" description="Low complexity" evidence="1">
    <location>
        <begin position="79"/>
        <end position="92"/>
    </location>
</feature>
<accession>A0A1V3WPG2</accession>
<protein>
    <submittedName>
        <fullName evidence="2">Uncharacterized protein</fullName>
    </submittedName>
</protein>
<dbReference type="Proteomes" id="UP000189229">
    <property type="component" value="Unassembled WGS sequence"/>
</dbReference>